<evidence type="ECO:0000313" key="2">
    <source>
        <dbReference type="Proteomes" id="UP001060085"/>
    </source>
</evidence>
<gene>
    <name evidence="1" type="ORF">M9H77_30803</name>
</gene>
<sequence>MCIRFRKRRNDEKKRAPSQAAYSRTVRRSSKASQKDKNGESLPLRKEELQRMDGVPGETTQSSLNSCTSRLTSSPDTFKGKKKVEVYEVILSQYMRLTDGSLPSKRGLSSLSPRDRIAFGRRTR</sequence>
<reference evidence="2" key="1">
    <citation type="journal article" date="2023" name="Nat. Plants">
        <title>Single-cell RNA sequencing provides a high-resolution roadmap for understanding the multicellular compartmentation of specialized metabolism.</title>
        <authorList>
            <person name="Sun S."/>
            <person name="Shen X."/>
            <person name="Li Y."/>
            <person name="Li Y."/>
            <person name="Wang S."/>
            <person name="Li R."/>
            <person name="Zhang H."/>
            <person name="Shen G."/>
            <person name="Guo B."/>
            <person name="Wei J."/>
            <person name="Xu J."/>
            <person name="St-Pierre B."/>
            <person name="Chen S."/>
            <person name="Sun C."/>
        </authorList>
    </citation>
    <scope>NUCLEOTIDE SEQUENCE [LARGE SCALE GENOMIC DNA]</scope>
</reference>
<evidence type="ECO:0000313" key="1">
    <source>
        <dbReference type="EMBL" id="KAI5653616.1"/>
    </source>
</evidence>
<dbReference type="EMBL" id="CM044707">
    <property type="protein sequence ID" value="KAI5653616.1"/>
    <property type="molecule type" value="Genomic_DNA"/>
</dbReference>
<protein>
    <submittedName>
        <fullName evidence="1">Uncharacterized protein</fullName>
    </submittedName>
</protein>
<dbReference type="Proteomes" id="UP001060085">
    <property type="component" value="Linkage Group LG07"/>
</dbReference>
<accession>A0ACB9ZZ80</accession>
<keyword evidence="2" id="KW-1185">Reference proteome</keyword>
<name>A0ACB9ZZ80_CATRO</name>
<organism evidence="1 2">
    <name type="scientific">Catharanthus roseus</name>
    <name type="common">Madagascar periwinkle</name>
    <name type="synonym">Vinca rosea</name>
    <dbReference type="NCBI Taxonomy" id="4058"/>
    <lineage>
        <taxon>Eukaryota</taxon>
        <taxon>Viridiplantae</taxon>
        <taxon>Streptophyta</taxon>
        <taxon>Embryophyta</taxon>
        <taxon>Tracheophyta</taxon>
        <taxon>Spermatophyta</taxon>
        <taxon>Magnoliopsida</taxon>
        <taxon>eudicotyledons</taxon>
        <taxon>Gunneridae</taxon>
        <taxon>Pentapetalae</taxon>
        <taxon>asterids</taxon>
        <taxon>lamiids</taxon>
        <taxon>Gentianales</taxon>
        <taxon>Apocynaceae</taxon>
        <taxon>Rauvolfioideae</taxon>
        <taxon>Vinceae</taxon>
        <taxon>Catharanthinae</taxon>
        <taxon>Catharanthus</taxon>
    </lineage>
</organism>
<proteinExistence type="predicted"/>
<comment type="caution">
    <text evidence="1">The sequence shown here is derived from an EMBL/GenBank/DDBJ whole genome shotgun (WGS) entry which is preliminary data.</text>
</comment>